<evidence type="ECO:0000313" key="2">
    <source>
        <dbReference type="EMBL" id="KAK1294207.1"/>
    </source>
</evidence>
<reference evidence="2" key="2">
    <citation type="submission" date="2023-06" db="EMBL/GenBank/DDBJ databases">
        <authorList>
            <person name="Ma L."/>
            <person name="Liu K.-W."/>
            <person name="Li Z."/>
            <person name="Hsiao Y.-Y."/>
            <person name="Qi Y."/>
            <person name="Fu T."/>
            <person name="Tang G."/>
            <person name="Zhang D."/>
            <person name="Sun W.-H."/>
            <person name="Liu D.-K."/>
            <person name="Li Y."/>
            <person name="Chen G.-Z."/>
            <person name="Liu X.-D."/>
            <person name="Liao X.-Y."/>
            <person name="Jiang Y.-T."/>
            <person name="Yu X."/>
            <person name="Hao Y."/>
            <person name="Huang J."/>
            <person name="Zhao X.-W."/>
            <person name="Ke S."/>
            <person name="Chen Y.-Y."/>
            <person name="Wu W.-L."/>
            <person name="Hsu J.-L."/>
            <person name="Lin Y.-F."/>
            <person name="Huang M.-D."/>
            <person name="Li C.-Y."/>
            <person name="Huang L."/>
            <person name="Wang Z.-W."/>
            <person name="Zhao X."/>
            <person name="Zhong W.-Y."/>
            <person name="Peng D.-H."/>
            <person name="Ahmad S."/>
            <person name="Lan S."/>
            <person name="Zhang J.-S."/>
            <person name="Tsai W.-C."/>
            <person name="Van De Peer Y."/>
            <person name="Liu Z.-J."/>
        </authorList>
    </citation>
    <scope>NUCLEOTIDE SEQUENCE</scope>
    <source>
        <strain evidence="2">CP</strain>
        <tissue evidence="2">Leaves</tissue>
    </source>
</reference>
<dbReference type="PANTHER" id="PTHR31263">
    <property type="entry name" value="CELLULASE FAMILY PROTEIN (AFU_ORTHOLOGUE AFUA_5G14560)"/>
    <property type="match status" value="1"/>
</dbReference>
<keyword evidence="3" id="KW-1185">Reference proteome</keyword>
<protein>
    <submittedName>
        <fullName evidence="2">Uncharacterized protein</fullName>
    </submittedName>
</protein>
<reference evidence="2" key="1">
    <citation type="journal article" date="2023" name="Nat. Commun.">
        <title>Diploid and tetraploid genomes of Acorus and the evolution of monocots.</title>
        <authorList>
            <person name="Ma L."/>
            <person name="Liu K.W."/>
            <person name="Li Z."/>
            <person name="Hsiao Y.Y."/>
            <person name="Qi Y."/>
            <person name="Fu T."/>
            <person name="Tang G.D."/>
            <person name="Zhang D."/>
            <person name="Sun W.H."/>
            <person name="Liu D.K."/>
            <person name="Li Y."/>
            <person name="Chen G.Z."/>
            <person name="Liu X.D."/>
            <person name="Liao X.Y."/>
            <person name="Jiang Y.T."/>
            <person name="Yu X."/>
            <person name="Hao Y."/>
            <person name="Huang J."/>
            <person name="Zhao X.W."/>
            <person name="Ke S."/>
            <person name="Chen Y.Y."/>
            <person name="Wu W.L."/>
            <person name="Hsu J.L."/>
            <person name="Lin Y.F."/>
            <person name="Huang M.D."/>
            <person name="Li C.Y."/>
            <person name="Huang L."/>
            <person name="Wang Z.W."/>
            <person name="Zhao X."/>
            <person name="Zhong W.Y."/>
            <person name="Peng D.H."/>
            <person name="Ahmad S."/>
            <person name="Lan S."/>
            <person name="Zhang J.S."/>
            <person name="Tsai W.C."/>
            <person name="Van de Peer Y."/>
            <person name="Liu Z.J."/>
        </authorList>
    </citation>
    <scope>NUCLEOTIDE SEQUENCE</scope>
    <source>
        <strain evidence="2">CP</strain>
    </source>
</reference>
<sequence length="197" mass="21981">MKALSLLLLLLFSGCSSALLLQTARSVPMGRRPFNLIFHPPTTSCVLRKSYRDPLKLGPCTSSDAWTYTPQKILFVKGTYYCLQAVGPGQPAKLSILCSPSDSQWEMVSDTKSYMETKTEDGQTFCLDVDADNTIITNPCKSLTHPGGFSSDSQWFSIVTQREIRTLEKSLSPLRRRSSTDSFMATCLYKSFISSYE</sequence>
<feature type="chain" id="PRO_5043832737" evidence="1">
    <location>
        <begin position="19"/>
        <end position="197"/>
    </location>
</feature>
<comment type="caution">
    <text evidence="2">The sequence shown here is derived from an EMBL/GenBank/DDBJ whole genome shotgun (WGS) entry which is preliminary data.</text>
</comment>
<dbReference type="SUPFAM" id="SSF50370">
    <property type="entry name" value="Ricin B-like lectins"/>
    <property type="match status" value="1"/>
</dbReference>
<evidence type="ECO:0000256" key="1">
    <source>
        <dbReference type="SAM" id="SignalP"/>
    </source>
</evidence>
<dbReference type="Gene3D" id="2.80.10.50">
    <property type="match status" value="1"/>
</dbReference>
<feature type="signal peptide" evidence="1">
    <location>
        <begin position="1"/>
        <end position="18"/>
    </location>
</feature>
<name>A0AAV9CZM3_ACOCL</name>
<dbReference type="AlphaFoldDB" id="A0AAV9CZM3"/>
<proteinExistence type="predicted"/>
<dbReference type="PROSITE" id="PS51257">
    <property type="entry name" value="PROKAR_LIPOPROTEIN"/>
    <property type="match status" value="1"/>
</dbReference>
<accession>A0AAV9CZM3</accession>
<dbReference type="InterPro" id="IPR035992">
    <property type="entry name" value="Ricin_B-like_lectins"/>
</dbReference>
<dbReference type="PANTHER" id="PTHR31263:SF44">
    <property type="entry name" value="OS04G0481200 PROTEIN"/>
    <property type="match status" value="1"/>
</dbReference>
<dbReference type="Proteomes" id="UP001180020">
    <property type="component" value="Unassembled WGS sequence"/>
</dbReference>
<organism evidence="2 3">
    <name type="scientific">Acorus calamus</name>
    <name type="common">Sweet flag</name>
    <dbReference type="NCBI Taxonomy" id="4465"/>
    <lineage>
        <taxon>Eukaryota</taxon>
        <taxon>Viridiplantae</taxon>
        <taxon>Streptophyta</taxon>
        <taxon>Embryophyta</taxon>
        <taxon>Tracheophyta</taxon>
        <taxon>Spermatophyta</taxon>
        <taxon>Magnoliopsida</taxon>
        <taxon>Liliopsida</taxon>
        <taxon>Acoraceae</taxon>
        <taxon>Acorus</taxon>
    </lineage>
</organism>
<dbReference type="EMBL" id="JAUJYO010000016">
    <property type="protein sequence ID" value="KAK1294207.1"/>
    <property type="molecule type" value="Genomic_DNA"/>
</dbReference>
<evidence type="ECO:0000313" key="3">
    <source>
        <dbReference type="Proteomes" id="UP001180020"/>
    </source>
</evidence>
<gene>
    <name evidence="2" type="ORF">QJS10_CPA16g00350</name>
</gene>
<keyword evidence="1" id="KW-0732">Signal</keyword>